<dbReference type="InterPro" id="IPR003838">
    <property type="entry name" value="ABC3_permease_C"/>
</dbReference>
<evidence type="ECO:0000256" key="5">
    <source>
        <dbReference type="ARBA" id="ARBA00023136"/>
    </source>
</evidence>
<dbReference type="InterPro" id="IPR025857">
    <property type="entry name" value="MacB_PCD"/>
</dbReference>
<dbReference type="PANTHER" id="PTHR30572">
    <property type="entry name" value="MEMBRANE COMPONENT OF TRANSPORTER-RELATED"/>
    <property type="match status" value="1"/>
</dbReference>
<evidence type="ECO:0000313" key="10">
    <source>
        <dbReference type="EMBL" id="ART74856.1"/>
    </source>
</evidence>
<feature type="transmembrane region" description="Helical" evidence="7">
    <location>
        <begin position="320"/>
        <end position="345"/>
    </location>
</feature>
<dbReference type="PANTHER" id="PTHR30572:SF4">
    <property type="entry name" value="ABC TRANSPORTER PERMEASE YTRF"/>
    <property type="match status" value="1"/>
</dbReference>
<protein>
    <submittedName>
        <fullName evidence="10">ABC transporter permease</fullName>
    </submittedName>
</protein>
<evidence type="ECO:0000259" key="9">
    <source>
        <dbReference type="Pfam" id="PF12704"/>
    </source>
</evidence>
<dbReference type="InterPro" id="IPR050250">
    <property type="entry name" value="Macrolide_Exporter_MacB"/>
</dbReference>
<evidence type="ECO:0000256" key="3">
    <source>
        <dbReference type="ARBA" id="ARBA00022692"/>
    </source>
</evidence>
<dbReference type="Pfam" id="PF02687">
    <property type="entry name" value="FtsX"/>
    <property type="match status" value="1"/>
</dbReference>
<gene>
    <name evidence="10" type="ORF">B4U37_01790</name>
</gene>
<accession>A0ABM6KEJ3</accession>
<evidence type="ECO:0000256" key="2">
    <source>
        <dbReference type="ARBA" id="ARBA00022475"/>
    </source>
</evidence>
<evidence type="ECO:0000313" key="11">
    <source>
        <dbReference type="Proteomes" id="UP000195573"/>
    </source>
</evidence>
<evidence type="ECO:0000259" key="8">
    <source>
        <dbReference type="Pfam" id="PF02687"/>
    </source>
</evidence>
<organism evidence="10 11">
    <name type="scientific">Sutcliffiella horikoshii</name>
    <dbReference type="NCBI Taxonomy" id="79883"/>
    <lineage>
        <taxon>Bacteria</taxon>
        <taxon>Bacillati</taxon>
        <taxon>Bacillota</taxon>
        <taxon>Bacilli</taxon>
        <taxon>Bacillales</taxon>
        <taxon>Bacillaceae</taxon>
        <taxon>Sutcliffiella</taxon>
    </lineage>
</organism>
<name>A0ABM6KEJ3_9BACI</name>
<feature type="transmembrane region" description="Helical" evidence="7">
    <location>
        <begin position="351"/>
        <end position="373"/>
    </location>
</feature>
<evidence type="ECO:0000256" key="1">
    <source>
        <dbReference type="ARBA" id="ARBA00004651"/>
    </source>
</evidence>
<comment type="similarity">
    <text evidence="6">Belongs to the ABC-4 integral membrane protein family.</text>
</comment>
<reference evidence="10 11" key="1">
    <citation type="submission" date="2017-04" db="EMBL/GenBank/DDBJ databases">
        <title>Complete Genome Sequence of the Bacillus horikoshii 20a strain from Cuatro Cienegas, Coahuila, Mexico.</title>
        <authorList>
            <person name="Zarza E."/>
            <person name="Alcaraz L.D."/>
            <person name="Aguilar-Salinas B."/>
            <person name="Islas A."/>
            <person name="Olmedo-Alvarez G."/>
        </authorList>
    </citation>
    <scope>NUCLEOTIDE SEQUENCE [LARGE SCALE GENOMIC DNA]</scope>
    <source>
        <strain evidence="10 11">20a</strain>
    </source>
</reference>
<evidence type="ECO:0000256" key="4">
    <source>
        <dbReference type="ARBA" id="ARBA00022989"/>
    </source>
</evidence>
<keyword evidence="4 7" id="KW-1133">Transmembrane helix</keyword>
<keyword evidence="11" id="KW-1185">Reference proteome</keyword>
<feature type="domain" description="MacB-like periplasmic core" evidence="9">
    <location>
        <begin position="20"/>
        <end position="226"/>
    </location>
</feature>
<dbReference type="RefSeq" id="WP_088016819.1">
    <property type="nucleotide sequence ID" value="NZ_CP020880.1"/>
</dbReference>
<keyword evidence="3 7" id="KW-0812">Transmembrane</keyword>
<evidence type="ECO:0000256" key="6">
    <source>
        <dbReference type="ARBA" id="ARBA00038076"/>
    </source>
</evidence>
<evidence type="ECO:0000256" key="7">
    <source>
        <dbReference type="SAM" id="Phobius"/>
    </source>
</evidence>
<keyword evidence="2" id="KW-1003">Cell membrane</keyword>
<keyword evidence="5 7" id="KW-0472">Membrane</keyword>
<feature type="domain" description="ABC3 transporter permease C-terminal" evidence="8">
    <location>
        <begin position="271"/>
        <end position="383"/>
    </location>
</feature>
<proteinExistence type="inferred from homology"/>
<dbReference type="Proteomes" id="UP000195573">
    <property type="component" value="Chromosome"/>
</dbReference>
<comment type="subcellular location">
    <subcellularLocation>
        <location evidence="1">Cell membrane</location>
        <topology evidence="1">Multi-pass membrane protein</topology>
    </subcellularLocation>
</comment>
<dbReference type="Pfam" id="PF12704">
    <property type="entry name" value="MacB_PCD"/>
    <property type="match status" value="1"/>
</dbReference>
<feature type="transmembrane region" description="Helical" evidence="7">
    <location>
        <begin position="263"/>
        <end position="284"/>
    </location>
</feature>
<sequence length="390" mass="41981">MLRENIYMAWRNIVSSKMRSFLTVLGIVIGVASIIALITIVKGATNSISDQVTSLGADKVTIQAPGTPLKRGLTERDVSRLADIEHVDGVSPTITSTTSLVYEGKVLEDVTIQGKNEVYFSKSDDLLESGREMNRLDIEGKNKVALIGPSIEDDLFFGKNPIGQKITLGGSSYTIIGTLKESTNYSGDSQNDHVLIPYTAVRSFPGGNNMTNVDIYMENTSYSDQITEDAEWVLNQAFNYKEDGYSIMNMTDMLSTIDDINSMLTLMLTGIASISLIVGGIGIMNMMLVSVTERTTEIGLRKALGAEPKKIQQQFLMESVFLSLIGGVIGLLAGIFIAYVASLVIGTGFSLSISTVILAVGFSAGIGVLFGYAPAKKASHLNPIDALRST</sequence>
<feature type="transmembrane region" description="Helical" evidence="7">
    <location>
        <begin position="21"/>
        <end position="41"/>
    </location>
</feature>
<dbReference type="EMBL" id="CP020880">
    <property type="protein sequence ID" value="ART74856.1"/>
    <property type="molecule type" value="Genomic_DNA"/>
</dbReference>
<dbReference type="GeneID" id="96737174"/>